<dbReference type="RefSeq" id="WP_085358761.1">
    <property type="nucleotide sequence ID" value="NZ_MTAB01000008.1"/>
</dbReference>
<comment type="caution">
    <text evidence="1">The sequence shown here is derived from an EMBL/GenBank/DDBJ whole genome shotgun (WGS) entry which is preliminary data.</text>
</comment>
<reference evidence="2" key="1">
    <citation type="submission" date="2017-01" db="EMBL/GenBank/DDBJ databases">
        <authorList>
            <person name="Mah S.A."/>
            <person name="Swanson W.J."/>
            <person name="Moy G.W."/>
            <person name="Vacquier V.D."/>
        </authorList>
    </citation>
    <scope>NUCLEOTIDE SEQUENCE [LARGE SCALE GENOMIC DNA]</scope>
    <source>
        <strain evidence="2">124861</strain>
    </source>
</reference>
<accession>A0A1X3DIX2</accession>
<proteinExistence type="predicted"/>
<gene>
    <name evidence="1" type="ORF">BV912_04660</name>
</gene>
<feature type="non-terminal residue" evidence="1">
    <location>
        <position position="1"/>
    </location>
</feature>
<evidence type="ECO:0000313" key="1">
    <source>
        <dbReference type="EMBL" id="OSI22733.1"/>
    </source>
</evidence>
<dbReference type="AlphaFoldDB" id="A0A1X3DIX2"/>
<protein>
    <submittedName>
        <fullName evidence="1">Uncharacterized protein</fullName>
    </submittedName>
</protein>
<evidence type="ECO:0000313" key="2">
    <source>
        <dbReference type="Proteomes" id="UP000193303"/>
    </source>
</evidence>
<name>A0A1X3DIX2_9NEIS</name>
<dbReference type="EMBL" id="MTAB01000008">
    <property type="protein sequence ID" value="OSI22733.1"/>
    <property type="molecule type" value="Genomic_DNA"/>
</dbReference>
<sequence>LLSLIAACNSKKDVQILPDAELGKPYSARIDFSNGQRTDPDFFKVTILPADSGLSDSGLTGKWDNETVISGIPKVKQDISIEIYYLILGPVGFFEDKEQTKFY</sequence>
<organism evidence="1 2">
    <name type="scientific">Neisseria dumasiana</name>
    <dbReference type="NCBI Taxonomy" id="1931275"/>
    <lineage>
        <taxon>Bacteria</taxon>
        <taxon>Pseudomonadati</taxon>
        <taxon>Pseudomonadota</taxon>
        <taxon>Betaproteobacteria</taxon>
        <taxon>Neisseriales</taxon>
        <taxon>Neisseriaceae</taxon>
        <taxon>Neisseria</taxon>
    </lineage>
</organism>
<dbReference type="Proteomes" id="UP000193303">
    <property type="component" value="Unassembled WGS sequence"/>
</dbReference>